<evidence type="ECO:0000313" key="4">
    <source>
        <dbReference type="Proteomes" id="UP000763088"/>
    </source>
</evidence>
<dbReference type="Gene3D" id="3.40.50.300">
    <property type="entry name" value="P-loop containing nucleotide triphosphate hydrolases"/>
    <property type="match status" value="2"/>
</dbReference>
<name>A0A928GH55_XYLRU</name>
<proteinExistence type="predicted"/>
<dbReference type="SUPFAM" id="SSF52540">
    <property type="entry name" value="P-loop containing nucleoside triphosphate hydrolases"/>
    <property type="match status" value="1"/>
</dbReference>
<dbReference type="NCBIfam" id="NF046051">
    <property type="entry name" value="restrict_EcoAI"/>
    <property type="match status" value="1"/>
</dbReference>
<dbReference type="InterPro" id="IPR006935">
    <property type="entry name" value="Helicase/UvrB_N"/>
</dbReference>
<dbReference type="PANTHER" id="PTHR47396">
    <property type="entry name" value="TYPE I RESTRICTION ENZYME ECOKI R PROTEIN"/>
    <property type="match status" value="1"/>
</dbReference>
<evidence type="ECO:0000256" key="1">
    <source>
        <dbReference type="SAM" id="MobiDB-lite"/>
    </source>
</evidence>
<dbReference type="InterPro" id="IPR014001">
    <property type="entry name" value="Helicase_ATP-bd"/>
</dbReference>
<dbReference type="GO" id="GO:0004386">
    <property type="term" value="F:helicase activity"/>
    <property type="evidence" value="ECO:0007669"/>
    <property type="project" value="UniProtKB-KW"/>
</dbReference>
<dbReference type="Pfam" id="PF08463">
    <property type="entry name" value="EcoEI_R_C"/>
    <property type="match status" value="1"/>
</dbReference>
<dbReference type="GO" id="GO:0005829">
    <property type="term" value="C:cytosol"/>
    <property type="evidence" value="ECO:0007669"/>
    <property type="project" value="TreeGrafter"/>
</dbReference>
<organism evidence="3 4">
    <name type="scientific">Xylanibacter ruminicola</name>
    <name type="common">Prevotella ruminicola</name>
    <dbReference type="NCBI Taxonomy" id="839"/>
    <lineage>
        <taxon>Bacteria</taxon>
        <taxon>Pseudomonadati</taxon>
        <taxon>Bacteroidota</taxon>
        <taxon>Bacteroidia</taxon>
        <taxon>Bacteroidales</taxon>
        <taxon>Prevotellaceae</taxon>
        <taxon>Xylanibacter</taxon>
    </lineage>
</organism>
<feature type="region of interest" description="Disordered" evidence="1">
    <location>
        <begin position="570"/>
        <end position="608"/>
    </location>
</feature>
<dbReference type="InterPro" id="IPR027417">
    <property type="entry name" value="P-loop_NTPase"/>
</dbReference>
<dbReference type="CDD" id="cd18799">
    <property type="entry name" value="SF2_C_EcoAI-like"/>
    <property type="match status" value="1"/>
</dbReference>
<gene>
    <name evidence="3" type="ORF">E7102_05665</name>
</gene>
<keyword evidence="3" id="KW-0067">ATP-binding</keyword>
<reference evidence="3" key="1">
    <citation type="submission" date="2019-04" db="EMBL/GenBank/DDBJ databases">
        <title>Evolution of Biomass-Degrading Anaerobic Consortia Revealed by Metagenomics.</title>
        <authorList>
            <person name="Peng X."/>
        </authorList>
    </citation>
    <scope>NUCLEOTIDE SEQUENCE</scope>
    <source>
        <strain evidence="3">SIG141</strain>
    </source>
</reference>
<dbReference type="Pfam" id="PF13588">
    <property type="entry name" value="HSDR_N_2"/>
    <property type="match status" value="1"/>
</dbReference>
<keyword evidence="3" id="KW-0547">Nucleotide-binding</keyword>
<dbReference type="AlphaFoldDB" id="A0A928GH55"/>
<evidence type="ECO:0000313" key="3">
    <source>
        <dbReference type="EMBL" id="MBE6265939.1"/>
    </source>
</evidence>
<sequence>MNIDGILKATIADNHLSEEDIKSRYIQPNIESKGWDKDHMRLEYAYTAGRIIVQGSLKHRKKGKRCDYILYVEENYPIAVVEAKDHNHLPADGMQQAIDYARDLKLPFAYATNGEQFVEYDMNSGKQRTLEMNEFPTPAELKEREHKYLIEKEHLTPEGEALLNIPYYTDNDSFPPRYYQRIAINNVIKAVACGKRRMMLVMATGTGKTYTAFQIIHRLHQSEGINRVLYLADRNILIDQTMRQDFKPFSKFMTKVQGKDAGTSAEIYMSLYGQWVRNETELKEGKTHPYLDYPKDYFDLIVVDECHRSSVVEDKQYHQILDHFDHAIQIGMTATPKCVPGADNKEYFKEVVFEYSLKQGIADGFLAPFRVTKSFINYDLSGYLPEADEVDLKGFKIEPDKFERYEFGKMVNILERQKVVAHRITEMMKVVGRMTKTIVFCPTQEEALLMRELLIDMNQDMMKRNPNYIVRITSDDRVGKALLDDFIDPYAKYPVIATTSDLLTTGVDCKTCALIVIDKEVGSDTTFKQMIGRGTRIFEKKDKMSFEILDFRDATTKYLDSIFNGDADEDEDYKKRRKEKPGNGDGPGGDGGDGPGGDGPSGGDEPKKYYVEGKEARIVHEMVQIIGEDGRTMRTEKLTDFTRRAIKNMYPTLDAFRGAWAQADKKEAILKEMEEHDVFLDAVKEEVPQMADYDYFDIICHLAYDQTPLTRKDRARKVKESSYLDKYQGKARQIIEGLMDKFGETGVTDIENPLILKLDPFASIAKRPMILKGIFKSQDDYNKAVKELEEELYKVI</sequence>
<protein>
    <submittedName>
        <fullName evidence="3">DEAD/DEAH box helicase</fullName>
    </submittedName>
</protein>
<feature type="compositionally biased region" description="Gly residues" evidence="1">
    <location>
        <begin position="583"/>
        <end position="602"/>
    </location>
</feature>
<keyword evidence="3" id="KW-0347">Helicase</keyword>
<dbReference type="SMART" id="SM00487">
    <property type="entry name" value="DEXDc"/>
    <property type="match status" value="1"/>
</dbReference>
<dbReference type="Pfam" id="PF04851">
    <property type="entry name" value="ResIII"/>
    <property type="match status" value="1"/>
</dbReference>
<dbReference type="GO" id="GO:0006304">
    <property type="term" value="P:DNA modification"/>
    <property type="evidence" value="ECO:0007669"/>
    <property type="project" value="InterPro"/>
</dbReference>
<keyword evidence="3" id="KW-0378">Hydrolase</keyword>
<dbReference type="GO" id="GO:0016787">
    <property type="term" value="F:hydrolase activity"/>
    <property type="evidence" value="ECO:0007669"/>
    <property type="project" value="InterPro"/>
</dbReference>
<dbReference type="CDD" id="cd18032">
    <property type="entry name" value="DEXHc_RE_I_III_res"/>
    <property type="match status" value="1"/>
</dbReference>
<accession>A0A928GH55</accession>
<dbReference type="PANTHER" id="PTHR47396:SF1">
    <property type="entry name" value="ATP-DEPENDENT HELICASE IRC3-RELATED"/>
    <property type="match status" value="1"/>
</dbReference>
<dbReference type="InterPro" id="IPR029464">
    <property type="entry name" value="HSDR_N"/>
</dbReference>
<dbReference type="EMBL" id="SUYD01000005">
    <property type="protein sequence ID" value="MBE6265939.1"/>
    <property type="molecule type" value="Genomic_DNA"/>
</dbReference>
<feature type="domain" description="Helicase ATP-binding" evidence="2">
    <location>
        <begin position="189"/>
        <end position="354"/>
    </location>
</feature>
<dbReference type="GO" id="GO:0005524">
    <property type="term" value="F:ATP binding"/>
    <property type="evidence" value="ECO:0007669"/>
    <property type="project" value="InterPro"/>
</dbReference>
<dbReference type="PROSITE" id="PS51192">
    <property type="entry name" value="HELICASE_ATP_BIND_1"/>
    <property type="match status" value="1"/>
</dbReference>
<dbReference type="InterPro" id="IPR013670">
    <property type="entry name" value="EcoEI_R_C_dom"/>
</dbReference>
<dbReference type="Gene3D" id="3.90.1570.30">
    <property type="match status" value="1"/>
</dbReference>
<dbReference type="GO" id="GO:0003677">
    <property type="term" value="F:DNA binding"/>
    <property type="evidence" value="ECO:0007669"/>
    <property type="project" value="InterPro"/>
</dbReference>
<comment type="caution">
    <text evidence="3">The sequence shown here is derived from an EMBL/GenBank/DDBJ whole genome shotgun (WGS) entry which is preliminary data.</text>
</comment>
<dbReference type="InterPro" id="IPR050742">
    <property type="entry name" value="Helicase_Restrict-Modif_Enz"/>
</dbReference>
<evidence type="ECO:0000259" key="2">
    <source>
        <dbReference type="PROSITE" id="PS51192"/>
    </source>
</evidence>
<dbReference type="Proteomes" id="UP000763088">
    <property type="component" value="Unassembled WGS sequence"/>
</dbReference>